<keyword evidence="1" id="KW-0378">Hydrolase</keyword>
<evidence type="ECO:0000259" key="2">
    <source>
        <dbReference type="SMART" id="SM00849"/>
    </source>
</evidence>
<dbReference type="Proteomes" id="UP000199513">
    <property type="component" value="Unassembled WGS sequence"/>
</dbReference>
<evidence type="ECO:0000313" key="5">
    <source>
        <dbReference type="Proteomes" id="UP000199513"/>
    </source>
</evidence>
<dbReference type="CDD" id="cd16295">
    <property type="entry name" value="TTHA0252-CPSF-like_MBL-fold"/>
    <property type="match status" value="1"/>
</dbReference>
<dbReference type="Gene3D" id="3.60.15.10">
    <property type="entry name" value="Ribonuclease Z/Hydroxyacylglutathione hydrolase-like"/>
    <property type="match status" value="1"/>
</dbReference>
<dbReference type="PANTHER" id="PTHR11203:SF37">
    <property type="entry name" value="INTEGRATOR COMPLEX SUBUNIT 11"/>
    <property type="match status" value="1"/>
</dbReference>
<dbReference type="InterPro" id="IPR050698">
    <property type="entry name" value="MBL"/>
</dbReference>
<keyword evidence="5" id="KW-1185">Reference proteome</keyword>
<dbReference type="RefSeq" id="WP_091545791.1">
    <property type="nucleotide sequence ID" value="NZ_FONY01000021.1"/>
</dbReference>
<dbReference type="GO" id="GO:0004521">
    <property type="term" value="F:RNA endonuclease activity"/>
    <property type="evidence" value="ECO:0007669"/>
    <property type="project" value="TreeGrafter"/>
</dbReference>
<dbReference type="Gene3D" id="3.40.50.10890">
    <property type="match status" value="1"/>
</dbReference>
<evidence type="ECO:0000259" key="3">
    <source>
        <dbReference type="SMART" id="SM01027"/>
    </source>
</evidence>
<organism evidence="4 5">
    <name type="scientific">Thermoflexibacter ruber</name>
    <dbReference type="NCBI Taxonomy" id="1003"/>
    <lineage>
        <taxon>Bacteria</taxon>
        <taxon>Pseudomonadati</taxon>
        <taxon>Bacteroidota</taxon>
        <taxon>Cytophagia</taxon>
        <taxon>Cytophagales</taxon>
        <taxon>Thermoflexibacteraceae</taxon>
        <taxon>Thermoflexibacter</taxon>
    </lineage>
</organism>
<protein>
    <submittedName>
        <fullName evidence="4">Metallo-beta-lactamase family protein</fullName>
    </submittedName>
</protein>
<evidence type="ECO:0000256" key="1">
    <source>
        <dbReference type="ARBA" id="ARBA00022801"/>
    </source>
</evidence>
<dbReference type="OrthoDB" id="9803916at2"/>
<name>A0A1I2H0V5_9BACT</name>
<evidence type="ECO:0000313" key="4">
    <source>
        <dbReference type="EMBL" id="SFF23292.1"/>
    </source>
</evidence>
<dbReference type="Pfam" id="PF10996">
    <property type="entry name" value="Beta-Casp"/>
    <property type="match status" value="1"/>
</dbReference>
<feature type="domain" description="Beta-Casp" evidence="3">
    <location>
        <begin position="282"/>
        <end position="407"/>
    </location>
</feature>
<dbReference type="InterPro" id="IPR022712">
    <property type="entry name" value="Beta_Casp"/>
</dbReference>
<dbReference type="InterPro" id="IPR011108">
    <property type="entry name" value="RMMBL"/>
</dbReference>
<dbReference type="AlphaFoldDB" id="A0A1I2H0V5"/>
<dbReference type="GO" id="GO:0016787">
    <property type="term" value="F:hydrolase activity"/>
    <property type="evidence" value="ECO:0007669"/>
    <property type="project" value="UniProtKB-KW"/>
</dbReference>
<dbReference type="SMART" id="SM00849">
    <property type="entry name" value="Lactamase_B"/>
    <property type="match status" value="1"/>
</dbReference>
<dbReference type="PANTHER" id="PTHR11203">
    <property type="entry name" value="CLEAVAGE AND POLYADENYLATION SPECIFICITY FACTOR FAMILY MEMBER"/>
    <property type="match status" value="1"/>
</dbReference>
<feature type="domain" description="Metallo-beta-lactamase" evidence="2">
    <location>
        <begin position="13"/>
        <end position="271"/>
    </location>
</feature>
<dbReference type="SUPFAM" id="SSF56281">
    <property type="entry name" value="Metallo-hydrolase/oxidoreductase"/>
    <property type="match status" value="1"/>
</dbReference>
<dbReference type="Pfam" id="PF07521">
    <property type="entry name" value="RMMBL"/>
    <property type="match status" value="1"/>
</dbReference>
<gene>
    <name evidence="4" type="ORF">SAMN04488541_102130</name>
</gene>
<proteinExistence type="predicted"/>
<sequence>MKLTFWGAARQVSGSMFLLELEDDYRILIDCGLDLEKERSKKNGQHLSLVNGVPQQASAAHAIFPFEASMVNVVLLTHAHIDHSGNIPNLFREGYEGQVLCTSPTYELSELLLMDSASLHRRRLNAFSKKKNKKNKKSSLSPSDLAEMYLEHNVKESLERFVPIAFNKKFKLKKGVEVTFNPAGHLLGAANVILEITENGEKKTLAFSGDIGRYDYPLHIDPQPLPQVDYLVCESTYGNRRHDYGRKSAIIDAEERLSEIIQKTCVDIPGRLIIPAFSVGRTQALLYTLKKLCVKKQLPPIKVFSDSPLAHKSTETYIKYHRFLNSEAQQFQEEYDDLFDFENLEYIEDLKTSKKVANHNEPCIIISSSGMIEGGRIQYHVRTNLSNPYCTILMIGYAAEGTIGHRLLQGEKTIRIEDKEVAVLANIARIDAFSGHGDLDDLLGFVKHQNPQALKKVFLVHGENESLEHFKALLETEGYQVEIPTKGQSFEL</sequence>
<accession>A0A1I2H0V5</accession>
<dbReference type="SMART" id="SM01027">
    <property type="entry name" value="Beta-Casp"/>
    <property type="match status" value="1"/>
</dbReference>
<dbReference type="STRING" id="1003.SAMN04488541_102130"/>
<dbReference type="InterPro" id="IPR036866">
    <property type="entry name" value="RibonucZ/Hydroxyglut_hydro"/>
</dbReference>
<dbReference type="Pfam" id="PF00753">
    <property type="entry name" value="Lactamase_B"/>
    <property type="match status" value="1"/>
</dbReference>
<reference evidence="4 5" key="1">
    <citation type="submission" date="2016-10" db="EMBL/GenBank/DDBJ databases">
        <authorList>
            <person name="de Groot N.N."/>
        </authorList>
    </citation>
    <scope>NUCLEOTIDE SEQUENCE [LARGE SCALE GENOMIC DNA]</scope>
    <source>
        <strain>GEY</strain>
        <strain evidence="5">DSM 9560</strain>
    </source>
</reference>
<dbReference type="InterPro" id="IPR001279">
    <property type="entry name" value="Metallo-B-lactamas"/>
</dbReference>
<dbReference type="EMBL" id="FONY01000021">
    <property type="protein sequence ID" value="SFF23292.1"/>
    <property type="molecule type" value="Genomic_DNA"/>
</dbReference>